<dbReference type="OrthoDB" id="3386932at2"/>
<keyword evidence="3" id="KW-1185">Reference proteome</keyword>
<organism evidence="2 3">
    <name type="scientific">Streptomyces kasugaensis</name>
    <dbReference type="NCBI Taxonomy" id="1946"/>
    <lineage>
        <taxon>Bacteria</taxon>
        <taxon>Bacillati</taxon>
        <taxon>Actinomycetota</taxon>
        <taxon>Actinomycetes</taxon>
        <taxon>Kitasatosporales</taxon>
        <taxon>Streptomycetaceae</taxon>
        <taxon>Streptomyces</taxon>
    </lineage>
</organism>
<protein>
    <submittedName>
        <fullName evidence="2">DUF1876 domain-containing protein</fullName>
    </submittedName>
</protein>
<name>A0A4Q9HPY0_STRKA</name>
<dbReference type="RefSeq" id="WP_094794381.1">
    <property type="nucleotide sequence ID" value="NZ_NDXL01000002.1"/>
</dbReference>
<dbReference type="InterPro" id="IPR015057">
    <property type="entry name" value="Rv2632c-like"/>
</dbReference>
<feature type="compositionally biased region" description="Basic and acidic residues" evidence="1">
    <location>
        <begin position="43"/>
        <end position="54"/>
    </location>
</feature>
<evidence type="ECO:0000313" key="2">
    <source>
        <dbReference type="EMBL" id="TBO56957.1"/>
    </source>
</evidence>
<gene>
    <name evidence="2" type="ORF">EYS09_25170</name>
</gene>
<dbReference type="AlphaFoldDB" id="A0A4Q9HPY0"/>
<dbReference type="SUPFAM" id="SSF143212">
    <property type="entry name" value="Rv2632c-like"/>
    <property type="match status" value="1"/>
</dbReference>
<dbReference type="InterPro" id="IPR038070">
    <property type="entry name" value="Rv2632c-like_sf"/>
</dbReference>
<evidence type="ECO:0000313" key="3">
    <source>
        <dbReference type="Proteomes" id="UP000292452"/>
    </source>
</evidence>
<reference evidence="2 3" key="1">
    <citation type="submission" date="2019-02" db="EMBL/GenBank/DDBJ databases">
        <title>Draft Genome Sequence of Streptomyces sp. AM-2504, identified by 16S rRNA comparative analysis as a Streptomyces Kasugaensis strain.</title>
        <authorList>
            <person name="Napolioni V."/>
            <person name="Giuliodori A.M."/>
            <person name="Spurio R."/>
            <person name="Fabbretti A."/>
        </authorList>
    </citation>
    <scope>NUCLEOTIDE SEQUENCE [LARGE SCALE GENOMIC DNA]</scope>
    <source>
        <strain evidence="2 3">AM-2504</strain>
    </source>
</reference>
<evidence type="ECO:0000256" key="1">
    <source>
        <dbReference type="SAM" id="MobiDB-lite"/>
    </source>
</evidence>
<dbReference type="Pfam" id="PF08962">
    <property type="entry name" value="Rv2632c-like"/>
    <property type="match status" value="1"/>
</dbReference>
<accession>A0A4Q9HPY0</accession>
<feature type="region of interest" description="Disordered" evidence="1">
    <location>
        <begin position="33"/>
        <end position="54"/>
    </location>
</feature>
<dbReference type="Gene3D" id="3.30.160.240">
    <property type="entry name" value="Rv1738"/>
    <property type="match status" value="1"/>
</dbReference>
<sequence length="93" mass="10534">MQTIVGWHIEVEFEEVEKKTRAAVLLRLQDGTELRAKGQATRHPRDPEQQRTGEEVAAARALNELSWALLEKAGHDIEDVTHVKAHPAMRVMT</sequence>
<dbReference type="Proteomes" id="UP000292452">
    <property type="component" value="Unassembled WGS sequence"/>
</dbReference>
<dbReference type="EMBL" id="SIXH01000274">
    <property type="protein sequence ID" value="TBO56957.1"/>
    <property type="molecule type" value="Genomic_DNA"/>
</dbReference>
<proteinExistence type="predicted"/>
<comment type="caution">
    <text evidence="2">The sequence shown here is derived from an EMBL/GenBank/DDBJ whole genome shotgun (WGS) entry which is preliminary data.</text>
</comment>